<name>A0A8X7BRW9_9ARAC</name>
<comment type="caution">
    <text evidence="1">The sequence shown here is derived from an EMBL/GenBank/DDBJ whole genome shotgun (WGS) entry which is preliminary data.</text>
</comment>
<evidence type="ECO:0000313" key="2">
    <source>
        <dbReference type="Proteomes" id="UP000886998"/>
    </source>
</evidence>
<proteinExistence type="predicted"/>
<dbReference type="EMBL" id="BMAV01001588">
    <property type="protein sequence ID" value="GFY39934.1"/>
    <property type="molecule type" value="Genomic_DNA"/>
</dbReference>
<keyword evidence="2" id="KW-1185">Reference proteome</keyword>
<reference evidence="1" key="1">
    <citation type="submission" date="2020-08" db="EMBL/GenBank/DDBJ databases">
        <title>Multicomponent nature underlies the extraordinary mechanical properties of spider dragline silk.</title>
        <authorList>
            <person name="Kono N."/>
            <person name="Nakamura H."/>
            <person name="Mori M."/>
            <person name="Yoshida Y."/>
            <person name="Ohtoshi R."/>
            <person name="Malay A.D."/>
            <person name="Moran D.A.P."/>
            <person name="Tomita M."/>
            <person name="Numata K."/>
            <person name="Arakawa K."/>
        </authorList>
    </citation>
    <scope>NUCLEOTIDE SEQUENCE</scope>
</reference>
<organism evidence="1 2">
    <name type="scientific">Trichonephila inaurata madagascariensis</name>
    <dbReference type="NCBI Taxonomy" id="2747483"/>
    <lineage>
        <taxon>Eukaryota</taxon>
        <taxon>Metazoa</taxon>
        <taxon>Ecdysozoa</taxon>
        <taxon>Arthropoda</taxon>
        <taxon>Chelicerata</taxon>
        <taxon>Arachnida</taxon>
        <taxon>Araneae</taxon>
        <taxon>Araneomorphae</taxon>
        <taxon>Entelegynae</taxon>
        <taxon>Araneoidea</taxon>
        <taxon>Nephilidae</taxon>
        <taxon>Trichonephila</taxon>
        <taxon>Trichonephila inaurata</taxon>
    </lineage>
</organism>
<evidence type="ECO:0000313" key="1">
    <source>
        <dbReference type="EMBL" id="GFY39934.1"/>
    </source>
</evidence>
<dbReference type="Proteomes" id="UP000886998">
    <property type="component" value="Unassembled WGS sequence"/>
</dbReference>
<dbReference type="AlphaFoldDB" id="A0A8X7BRW9"/>
<sequence>MHMINSVQTRAQNKLLEVENEVQGQSIEQFDEELNDDLPKDEKKSIEEVLTAVKELSVQDLIKTSPKVFVEGQNKREQLKSLIADAKLNVSKENKFVLEKNMLFFKKRDKNGTERKL</sequence>
<protein>
    <submittedName>
        <fullName evidence="1">Uncharacterized protein</fullName>
    </submittedName>
</protein>
<dbReference type="OrthoDB" id="6450514at2759"/>
<accession>A0A8X7BRW9</accession>
<gene>
    <name evidence="1" type="ORF">TNIN_207871</name>
</gene>